<evidence type="ECO:0008006" key="3">
    <source>
        <dbReference type="Google" id="ProtNLM"/>
    </source>
</evidence>
<comment type="caution">
    <text evidence="1">The sequence shown here is derived from an EMBL/GenBank/DDBJ whole genome shotgun (WGS) entry which is preliminary data.</text>
</comment>
<proteinExistence type="predicted"/>
<protein>
    <recommendedName>
        <fullName evidence="3">Antitoxin</fullName>
    </recommendedName>
</protein>
<gene>
    <name evidence="1" type="ORF">VB620_09255</name>
</gene>
<evidence type="ECO:0000313" key="2">
    <source>
        <dbReference type="Proteomes" id="UP001302120"/>
    </source>
</evidence>
<organism evidence="1 2">
    <name type="scientific">Nodularia harveyana UHCC-0300</name>
    <dbReference type="NCBI Taxonomy" id="2974287"/>
    <lineage>
        <taxon>Bacteria</taxon>
        <taxon>Bacillati</taxon>
        <taxon>Cyanobacteriota</taxon>
        <taxon>Cyanophyceae</taxon>
        <taxon>Nostocales</taxon>
        <taxon>Nodulariaceae</taxon>
        <taxon>Nodularia</taxon>
    </lineage>
</organism>
<name>A0ABU5UEW8_9CYAN</name>
<reference evidence="1 2" key="1">
    <citation type="submission" date="2023-12" db="EMBL/GenBank/DDBJ databases">
        <title>Baltic Sea Cyanobacteria.</title>
        <authorList>
            <person name="Delbaje E."/>
            <person name="Fewer D.P."/>
            <person name="Shishido T.K."/>
        </authorList>
    </citation>
    <scope>NUCLEOTIDE SEQUENCE [LARGE SCALE GENOMIC DNA]</scope>
    <source>
        <strain evidence="1 2">UHCC-0300</strain>
    </source>
</reference>
<keyword evidence="2" id="KW-1185">Reference proteome</keyword>
<dbReference type="Proteomes" id="UP001302120">
    <property type="component" value="Unassembled WGS sequence"/>
</dbReference>
<evidence type="ECO:0000313" key="1">
    <source>
        <dbReference type="EMBL" id="MEA5581526.1"/>
    </source>
</evidence>
<sequence>MSQILTLELSDEVYTALHQQASAVGLSVAELVATSLNRQYSLSVSPKSDAEEARQRLLGFAGVISMGYATGTDNESIDADLAKAYDNDL</sequence>
<accession>A0ABU5UEW8</accession>
<dbReference type="EMBL" id="JAYGHG010000011">
    <property type="protein sequence ID" value="MEA5581526.1"/>
    <property type="molecule type" value="Genomic_DNA"/>
</dbReference>
<dbReference type="RefSeq" id="WP_323195860.1">
    <property type="nucleotide sequence ID" value="NZ_JAYGHG010000011.1"/>
</dbReference>